<comment type="similarity">
    <text evidence="2">Belongs to the autoinducer-2 exporter (AI-2E) (TC 2.A.86) family.</text>
</comment>
<dbReference type="GO" id="GO:0005886">
    <property type="term" value="C:plasma membrane"/>
    <property type="evidence" value="ECO:0007669"/>
    <property type="project" value="UniProtKB-SubCell"/>
</dbReference>
<dbReference type="PANTHER" id="PTHR21716:SF53">
    <property type="entry name" value="PERMEASE PERM-RELATED"/>
    <property type="match status" value="1"/>
</dbReference>
<feature type="transmembrane region" description="Helical" evidence="8">
    <location>
        <begin position="66"/>
        <end position="89"/>
    </location>
</feature>
<evidence type="ECO:0000256" key="1">
    <source>
        <dbReference type="ARBA" id="ARBA00004651"/>
    </source>
</evidence>
<dbReference type="Pfam" id="PF01594">
    <property type="entry name" value="AI-2E_transport"/>
    <property type="match status" value="1"/>
</dbReference>
<keyword evidence="3" id="KW-0813">Transport</keyword>
<keyword evidence="7 8" id="KW-0472">Membrane</keyword>
<comment type="caution">
    <text evidence="9">The sequence shown here is derived from an EMBL/GenBank/DDBJ whole genome shotgun (WGS) entry which is preliminary data.</text>
</comment>
<evidence type="ECO:0000256" key="3">
    <source>
        <dbReference type="ARBA" id="ARBA00022448"/>
    </source>
</evidence>
<keyword evidence="10" id="KW-1185">Reference proteome</keyword>
<evidence type="ECO:0000256" key="8">
    <source>
        <dbReference type="SAM" id="Phobius"/>
    </source>
</evidence>
<evidence type="ECO:0000313" key="10">
    <source>
        <dbReference type="Proteomes" id="UP000266067"/>
    </source>
</evidence>
<accession>A0A3A1N3K8</accession>
<evidence type="ECO:0000256" key="7">
    <source>
        <dbReference type="ARBA" id="ARBA00023136"/>
    </source>
</evidence>
<feature type="transmembrane region" description="Helical" evidence="8">
    <location>
        <begin position="154"/>
        <end position="176"/>
    </location>
</feature>
<feature type="transmembrane region" description="Helical" evidence="8">
    <location>
        <begin position="34"/>
        <end position="54"/>
    </location>
</feature>
<feature type="transmembrane region" description="Helical" evidence="8">
    <location>
        <begin position="285"/>
        <end position="307"/>
    </location>
</feature>
<sequence>MNAKTIANGILRAVAIIVGVVLLGWFFYKIQSVLAYLAIAAVLALLGRPIVLFLRRRLKFPNTLAVVVTMVFMLCIFLGILALFIPLIAEQSKNLSLLDIEALKGDLNTLYLQTLDYFGASTGSFNNLLDESQIEENVLKGLDLGFIPNFLNSFVNALSNFSIGLFSVLFISFFFLKDSKLLQNGILTFVPDNKESNLVKSIDKINNLLSRYFAGILLQLFILFVIYTIALLIVGVENAIVIAFLCALFNIIPYIGPIIGGVTMITLTMTSFLDADFSTVILPKAMYVLIGLTIGQLIDNFFSQPFIFSKSVKSHPLEIFLIIIIAGLLFGIVGMVVAVPGYTAIKVILKEFLADYSFVKKLTKNL</sequence>
<keyword evidence="4" id="KW-1003">Cell membrane</keyword>
<comment type="subcellular location">
    <subcellularLocation>
        <location evidence="1">Cell membrane</location>
        <topology evidence="1">Multi-pass membrane protein</topology>
    </subcellularLocation>
</comment>
<organism evidence="9 10">
    <name type="scientific">Flagellimonas lutimaris</name>
    <dbReference type="NCBI Taxonomy" id="475082"/>
    <lineage>
        <taxon>Bacteria</taxon>
        <taxon>Pseudomonadati</taxon>
        <taxon>Bacteroidota</taxon>
        <taxon>Flavobacteriia</taxon>
        <taxon>Flavobacteriales</taxon>
        <taxon>Flavobacteriaceae</taxon>
        <taxon>Flagellimonas</taxon>
    </lineage>
</organism>
<dbReference type="RefSeq" id="WP_119609203.1">
    <property type="nucleotide sequence ID" value="NZ_QXFH01000077.1"/>
</dbReference>
<dbReference type="PANTHER" id="PTHR21716">
    <property type="entry name" value="TRANSMEMBRANE PROTEIN"/>
    <property type="match status" value="1"/>
</dbReference>
<dbReference type="AlphaFoldDB" id="A0A3A1N3K8"/>
<evidence type="ECO:0000256" key="6">
    <source>
        <dbReference type="ARBA" id="ARBA00022989"/>
    </source>
</evidence>
<dbReference type="OrthoDB" id="9793390at2"/>
<keyword evidence="5 8" id="KW-0812">Transmembrane</keyword>
<dbReference type="EMBL" id="QXFH01000077">
    <property type="protein sequence ID" value="RIV30501.1"/>
    <property type="molecule type" value="Genomic_DNA"/>
</dbReference>
<feature type="transmembrane region" description="Helical" evidence="8">
    <location>
        <begin position="240"/>
        <end position="273"/>
    </location>
</feature>
<name>A0A3A1N3K8_9FLAO</name>
<protein>
    <submittedName>
        <fullName evidence="9">AI-2E family transporter</fullName>
    </submittedName>
</protein>
<feature type="transmembrane region" description="Helical" evidence="8">
    <location>
        <begin position="212"/>
        <end position="234"/>
    </location>
</feature>
<dbReference type="InterPro" id="IPR002549">
    <property type="entry name" value="AI-2E-like"/>
</dbReference>
<proteinExistence type="inferred from homology"/>
<gene>
    <name evidence="9" type="ORF">D2V08_15525</name>
</gene>
<evidence type="ECO:0000313" key="9">
    <source>
        <dbReference type="EMBL" id="RIV30501.1"/>
    </source>
</evidence>
<reference evidence="9 10" key="1">
    <citation type="submission" date="2018-08" db="EMBL/GenBank/DDBJ databases">
        <title>Proposal of Muricauda 72 sp.nov. and Muricauda NH166 sp.nov., isolated from seawater.</title>
        <authorList>
            <person name="Cheng H."/>
            <person name="Wu Y.-H."/>
            <person name="Guo L.-L."/>
            <person name="Xu X.-W."/>
        </authorList>
    </citation>
    <scope>NUCLEOTIDE SEQUENCE [LARGE SCALE GENOMIC DNA]</scope>
    <source>
        <strain evidence="9 10">KCTC 22173</strain>
    </source>
</reference>
<feature type="transmembrane region" description="Helical" evidence="8">
    <location>
        <begin position="9"/>
        <end position="28"/>
    </location>
</feature>
<evidence type="ECO:0000256" key="2">
    <source>
        <dbReference type="ARBA" id="ARBA00009773"/>
    </source>
</evidence>
<evidence type="ECO:0000256" key="4">
    <source>
        <dbReference type="ARBA" id="ARBA00022475"/>
    </source>
</evidence>
<feature type="transmembrane region" description="Helical" evidence="8">
    <location>
        <begin position="319"/>
        <end position="342"/>
    </location>
</feature>
<dbReference type="Proteomes" id="UP000266067">
    <property type="component" value="Unassembled WGS sequence"/>
</dbReference>
<keyword evidence="6 8" id="KW-1133">Transmembrane helix</keyword>
<evidence type="ECO:0000256" key="5">
    <source>
        <dbReference type="ARBA" id="ARBA00022692"/>
    </source>
</evidence>